<evidence type="ECO:0000313" key="1">
    <source>
        <dbReference type="EMBL" id="KAK0741194.1"/>
    </source>
</evidence>
<protein>
    <submittedName>
        <fullName evidence="1">Uncharacterized protein</fullName>
    </submittedName>
</protein>
<organism evidence="1 2">
    <name type="scientific">Schizothecium vesticola</name>
    <dbReference type="NCBI Taxonomy" id="314040"/>
    <lineage>
        <taxon>Eukaryota</taxon>
        <taxon>Fungi</taxon>
        <taxon>Dikarya</taxon>
        <taxon>Ascomycota</taxon>
        <taxon>Pezizomycotina</taxon>
        <taxon>Sordariomycetes</taxon>
        <taxon>Sordariomycetidae</taxon>
        <taxon>Sordariales</taxon>
        <taxon>Schizotheciaceae</taxon>
        <taxon>Schizothecium</taxon>
    </lineage>
</organism>
<gene>
    <name evidence="1" type="ORF">B0T18DRAFT_393858</name>
</gene>
<dbReference type="Proteomes" id="UP001172155">
    <property type="component" value="Unassembled WGS sequence"/>
</dbReference>
<dbReference type="EMBL" id="JAUKUD010000006">
    <property type="protein sequence ID" value="KAK0741194.1"/>
    <property type="molecule type" value="Genomic_DNA"/>
</dbReference>
<keyword evidence="2" id="KW-1185">Reference proteome</keyword>
<accession>A0AA40K072</accession>
<proteinExistence type="predicted"/>
<comment type="caution">
    <text evidence="1">The sequence shown here is derived from an EMBL/GenBank/DDBJ whole genome shotgun (WGS) entry which is preliminary data.</text>
</comment>
<evidence type="ECO:0000313" key="2">
    <source>
        <dbReference type="Proteomes" id="UP001172155"/>
    </source>
</evidence>
<reference evidence="1" key="1">
    <citation type="submission" date="2023-06" db="EMBL/GenBank/DDBJ databases">
        <title>Genome-scale phylogeny and comparative genomics of the fungal order Sordariales.</title>
        <authorList>
            <consortium name="Lawrence Berkeley National Laboratory"/>
            <person name="Hensen N."/>
            <person name="Bonometti L."/>
            <person name="Westerberg I."/>
            <person name="Brannstrom I.O."/>
            <person name="Guillou S."/>
            <person name="Cros-Aarteil S."/>
            <person name="Calhoun S."/>
            <person name="Haridas S."/>
            <person name="Kuo A."/>
            <person name="Mondo S."/>
            <person name="Pangilinan J."/>
            <person name="Riley R."/>
            <person name="LaButti K."/>
            <person name="Andreopoulos B."/>
            <person name="Lipzen A."/>
            <person name="Chen C."/>
            <person name="Yanf M."/>
            <person name="Daum C."/>
            <person name="Ng V."/>
            <person name="Clum A."/>
            <person name="Steindorff A."/>
            <person name="Ohm R."/>
            <person name="Martin F."/>
            <person name="Silar P."/>
            <person name="Natvig D."/>
            <person name="Lalanne C."/>
            <person name="Gautier V."/>
            <person name="Ament-velasquez S.L."/>
            <person name="Kruys A."/>
            <person name="Hutchinson M.I."/>
            <person name="Powell A.J."/>
            <person name="Barry K."/>
            <person name="Miller A.N."/>
            <person name="Grigoriev I.V."/>
            <person name="Debuchy R."/>
            <person name="Gladieux P."/>
            <person name="Thoren M.H."/>
            <person name="Johannesson H."/>
        </authorList>
    </citation>
    <scope>NUCLEOTIDE SEQUENCE</scope>
    <source>
        <strain evidence="1">SMH3187-1</strain>
    </source>
</reference>
<dbReference type="AlphaFoldDB" id="A0AA40K072"/>
<name>A0AA40K072_9PEZI</name>
<sequence>MQYLLPLTNVSFGFDPYETYFRHDEQRDDNRLLGKTVIERQGHWVAVICDETGDQESDTLQYLLRSELLACILLLRRQMNKAVWRIPQAHEPLPTFAVWELDAKDGPIKATVVTFTSTRVRVIQTGCLPTSSPIVTLAERASLFIGDGLTGYDLDVARSVVRWIMYPDEPPLPPAQPLLPSAIPTKTYGRRMPSGGSDTSNASLRIGCMLPVGTLLGHIQPPSTGTRRTAGISKIDAPGPATSSTPSGRQFSAHVALMVSDTWAQNASRMALLVANYYNPATYSGVNDPLMGTCLRDLERM</sequence>